<protein>
    <submittedName>
        <fullName evidence="2">Uncharacterized protein</fullName>
    </submittedName>
</protein>
<evidence type="ECO:0000313" key="3">
    <source>
        <dbReference type="Proteomes" id="UP000183898"/>
    </source>
</evidence>
<gene>
    <name evidence="2" type="ORF">SAMN05216404_10211</name>
</gene>
<sequence>MNHLFSSGSKKLQAIVFINTLLLGSISMVYAQSQNINGENTRKPVVTEEKLSNKSDATNEAKKKEKKKSKQELMKTENYKGGQPPEGGRLGQGGFVDPD</sequence>
<feature type="region of interest" description="Disordered" evidence="1">
    <location>
        <begin position="36"/>
        <end position="99"/>
    </location>
</feature>
<reference evidence="2 3" key="1">
    <citation type="submission" date="2016-10" db="EMBL/GenBank/DDBJ databases">
        <authorList>
            <person name="de Groot N.N."/>
        </authorList>
    </citation>
    <scope>NUCLEOTIDE SEQUENCE [LARGE SCALE GENOMIC DNA]</scope>
    <source>
        <strain evidence="2 3">Nl18</strain>
    </source>
</reference>
<evidence type="ECO:0000313" key="2">
    <source>
        <dbReference type="EMBL" id="SEM96577.1"/>
    </source>
</evidence>
<dbReference type="AlphaFoldDB" id="A0A1H8CR35"/>
<accession>A0A1H8CR35</accession>
<organism evidence="2 3">
    <name type="scientific">Nitrosospira multiformis</name>
    <dbReference type="NCBI Taxonomy" id="1231"/>
    <lineage>
        <taxon>Bacteria</taxon>
        <taxon>Pseudomonadati</taxon>
        <taxon>Pseudomonadota</taxon>
        <taxon>Betaproteobacteria</taxon>
        <taxon>Nitrosomonadales</taxon>
        <taxon>Nitrosomonadaceae</taxon>
        <taxon>Nitrosospira</taxon>
    </lineage>
</organism>
<name>A0A1H8CR35_9PROT</name>
<evidence type="ECO:0000256" key="1">
    <source>
        <dbReference type="SAM" id="MobiDB-lite"/>
    </source>
</evidence>
<dbReference type="Proteomes" id="UP000183898">
    <property type="component" value="Unassembled WGS sequence"/>
</dbReference>
<dbReference type="EMBL" id="FOCT01000002">
    <property type="protein sequence ID" value="SEM96577.1"/>
    <property type="molecule type" value="Genomic_DNA"/>
</dbReference>
<proteinExistence type="predicted"/>
<dbReference type="RefSeq" id="WP_074743987.1">
    <property type="nucleotide sequence ID" value="NZ_FOCT01000002.1"/>
</dbReference>
<feature type="compositionally biased region" description="Gly residues" evidence="1">
    <location>
        <begin position="84"/>
        <end position="99"/>
    </location>
</feature>
<feature type="compositionally biased region" description="Basic and acidic residues" evidence="1">
    <location>
        <begin position="40"/>
        <end position="63"/>
    </location>
</feature>